<protein>
    <submittedName>
        <fullName evidence="1">Cupin domain-containing protein</fullName>
    </submittedName>
</protein>
<evidence type="ECO:0000313" key="1">
    <source>
        <dbReference type="EMBL" id="XCG63353.1"/>
    </source>
</evidence>
<accession>A0AAU8DMF4</accession>
<dbReference type="EMBL" id="CP159218">
    <property type="protein sequence ID" value="XCG63353.1"/>
    <property type="molecule type" value="Genomic_DNA"/>
</dbReference>
<dbReference type="PANTHER" id="PTHR37694:SF1">
    <property type="entry name" value="SLR8022 PROTEIN"/>
    <property type="match status" value="1"/>
</dbReference>
<sequence>MEKCSLTAQARQCLAAAKAASSGRSAHTVYGGHEHTLRQTMIALGAGRSLDEHENPGEATVHVLHGRIRLVAGTISWDGTPGDLLTVPDRRHSLEAIEDSVVLLTVAKSLTPPNRAQ</sequence>
<dbReference type="CDD" id="cd02230">
    <property type="entry name" value="cupin_HP0902-like"/>
    <property type="match status" value="1"/>
</dbReference>
<proteinExistence type="predicted"/>
<gene>
    <name evidence="1" type="ORF">ABLG96_19465</name>
</gene>
<reference evidence="1" key="1">
    <citation type="submission" date="2024-05" db="EMBL/GenBank/DDBJ databases">
        <authorList>
            <person name="Cai S.Y."/>
            <person name="Jin L.M."/>
            <person name="Li H.R."/>
        </authorList>
    </citation>
    <scope>NUCLEOTIDE SEQUENCE</scope>
    <source>
        <strain evidence="1">A5-74</strain>
    </source>
</reference>
<organism evidence="1">
    <name type="scientific">Nakamurella sp. A5-74</name>
    <dbReference type="NCBI Taxonomy" id="3158264"/>
    <lineage>
        <taxon>Bacteria</taxon>
        <taxon>Bacillati</taxon>
        <taxon>Actinomycetota</taxon>
        <taxon>Actinomycetes</taxon>
        <taxon>Nakamurellales</taxon>
        <taxon>Nakamurellaceae</taxon>
        <taxon>Nakamurella</taxon>
    </lineage>
</organism>
<name>A0AAU8DMF4_9ACTN</name>
<dbReference type="InterPro" id="IPR011051">
    <property type="entry name" value="RmlC_Cupin_sf"/>
</dbReference>
<dbReference type="SUPFAM" id="SSF51182">
    <property type="entry name" value="RmlC-like cupins"/>
    <property type="match status" value="1"/>
</dbReference>
<dbReference type="RefSeq" id="WP_353648968.1">
    <property type="nucleotide sequence ID" value="NZ_CP159218.1"/>
</dbReference>
<dbReference type="PANTHER" id="PTHR37694">
    <property type="entry name" value="SLR8022 PROTEIN"/>
    <property type="match status" value="1"/>
</dbReference>
<dbReference type="Gene3D" id="2.60.120.10">
    <property type="entry name" value="Jelly Rolls"/>
    <property type="match status" value="1"/>
</dbReference>
<dbReference type="InterPro" id="IPR014710">
    <property type="entry name" value="RmlC-like_jellyroll"/>
</dbReference>
<dbReference type="AlphaFoldDB" id="A0AAU8DMF4"/>